<dbReference type="EMBL" id="FR719190">
    <property type="protein sequence ID" value="CBX80610.1"/>
    <property type="molecule type" value="Genomic_DNA"/>
</dbReference>
<sequence>MFHHEPIAITSPPILTDFNDLAAKGDNKEQM</sequence>
<feature type="region of interest" description="Disordered" evidence="1">
    <location>
        <begin position="1"/>
        <end position="31"/>
    </location>
</feature>
<reference evidence="2" key="1">
    <citation type="journal article" date="2011" name="J. Bacteriol.">
        <title>Genome Sequence of an Erwinia amylovora Strain with Pathogenicity Restricted to Rubus Plants.</title>
        <authorList>
            <person name="Powney R."/>
            <person name="Smits T.H."/>
            <person name="Sawbridge T."/>
            <person name="Frey B."/>
            <person name="Blom J."/>
            <person name="Frey J.E."/>
            <person name="Plummer K.M."/>
            <person name="Beer S.V."/>
            <person name="Luck J."/>
            <person name="Duffy B."/>
            <person name="Rodoni B."/>
        </authorList>
    </citation>
    <scope>NUCLEOTIDE SEQUENCE</scope>
    <source>
        <strain evidence="2">ATCC BAA-2158</strain>
    </source>
</reference>
<proteinExistence type="predicted"/>
<evidence type="ECO:0000256" key="1">
    <source>
        <dbReference type="SAM" id="MobiDB-lite"/>
    </source>
</evidence>
<gene>
    <name evidence="2" type="ORF">EAIL5_1790</name>
</gene>
<name>E5B557_ERWAM</name>
<evidence type="ECO:0000313" key="2">
    <source>
        <dbReference type="EMBL" id="CBX80610.1"/>
    </source>
</evidence>
<dbReference type="AlphaFoldDB" id="E5B557"/>
<organism evidence="2">
    <name type="scientific">Erwinia amylovora ATCC BAA-2158</name>
    <dbReference type="NCBI Taxonomy" id="889211"/>
    <lineage>
        <taxon>Bacteria</taxon>
        <taxon>Pseudomonadati</taxon>
        <taxon>Pseudomonadota</taxon>
        <taxon>Gammaproteobacteria</taxon>
        <taxon>Enterobacterales</taxon>
        <taxon>Erwiniaceae</taxon>
        <taxon>Erwinia</taxon>
    </lineage>
</organism>
<accession>E5B557</accession>
<protein>
    <submittedName>
        <fullName evidence="2">Uncharacterized protein</fullName>
    </submittedName>
</protein>